<accession>A0AAD3TIL3</accession>
<protein>
    <submittedName>
        <fullName evidence="1">Uncharacterized protein</fullName>
    </submittedName>
</protein>
<dbReference type="AlphaFoldDB" id="A0AAD3TIL3"/>
<evidence type="ECO:0000313" key="1">
    <source>
        <dbReference type="EMBL" id="GMH29663.1"/>
    </source>
</evidence>
<dbReference type="Proteomes" id="UP001279734">
    <property type="component" value="Unassembled WGS sequence"/>
</dbReference>
<gene>
    <name evidence="1" type="ORF">Nepgr_031506</name>
</gene>
<keyword evidence="2" id="KW-1185">Reference proteome</keyword>
<proteinExistence type="predicted"/>
<comment type="caution">
    <text evidence="1">The sequence shown here is derived from an EMBL/GenBank/DDBJ whole genome shotgun (WGS) entry which is preliminary data.</text>
</comment>
<dbReference type="EMBL" id="BSYO01000036">
    <property type="protein sequence ID" value="GMH29663.1"/>
    <property type="molecule type" value="Genomic_DNA"/>
</dbReference>
<organism evidence="1 2">
    <name type="scientific">Nepenthes gracilis</name>
    <name type="common">Slender pitcher plant</name>
    <dbReference type="NCBI Taxonomy" id="150966"/>
    <lineage>
        <taxon>Eukaryota</taxon>
        <taxon>Viridiplantae</taxon>
        <taxon>Streptophyta</taxon>
        <taxon>Embryophyta</taxon>
        <taxon>Tracheophyta</taxon>
        <taxon>Spermatophyta</taxon>
        <taxon>Magnoliopsida</taxon>
        <taxon>eudicotyledons</taxon>
        <taxon>Gunneridae</taxon>
        <taxon>Pentapetalae</taxon>
        <taxon>Caryophyllales</taxon>
        <taxon>Nepenthaceae</taxon>
        <taxon>Nepenthes</taxon>
    </lineage>
</organism>
<sequence>MPSTSVNIAETVPLTPSTITSAHSGPATVPLSLPPPAETFRCKSNRLQISSFQIRGSVFVAGTIRIIVVNTLHRRRRRSELSSLGMWWGRTRPTCVVLALLTFKRLV</sequence>
<reference evidence="1" key="1">
    <citation type="submission" date="2023-05" db="EMBL/GenBank/DDBJ databases">
        <title>Nepenthes gracilis genome sequencing.</title>
        <authorList>
            <person name="Fukushima K."/>
        </authorList>
    </citation>
    <scope>NUCLEOTIDE SEQUENCE</scope>
    <source>
        <strain evidence="1">SING2019-196</strain>
    </source>
</reference>
<evidence type="ECO:0000313" key="2">
    <source>
        <dbReference type="Proteomes" id="UP001279734"/>
    </source>
</evidence>
<name>A0AAD3TIL3_NEPGR</name>